<dbReference type="PANTHER" id="PTHR43280">
    <property type="entry name" value="ARAC-FAMILY TRANSCRIPTIONAL REGULATOR"/>
    <property type="match status" value="1"/>
</dbReference>
<dbReference type="RefSeq" id="WP_182302529.1">
    <property type="nucleotide sequence ID" value="NZ_CP041969.1"/>
</dbReference>
<gene>
    <name evidence="5" type="ORF">FPL14_08155</name>
</gene>
<dbReference type="PANTHER" id="PTHR43280:SF2">
    <property type="entry name" value="HTH-TYPE TRANSCRIPTIONAL REGULATOR EXSA"/>
    <property type="match status" value="1"/>
</dbReference>
<dbReference type="Pfam" id="PF12833">
    <property type="entry name" value="HTH_18"/>
    <property type="match status" value="1"/>
</dbReference>
<feature type="domain" description="HTH araC/xylS-type" evidence="4">
    <location>
        <begin position="166"/>
        <end position="264"/>
    </location>
</feature>
<dbReference type="Pfam" id="PF02311">
    <property type="entry name" value="AraC_binding"/>
    <property type="match status" value="1"/>
</dbReference>
<evidence type="ECO:0000256" key="1">
    <source>
        <dbReference type="ARBA" id="ARBA00023015"/>
    </source>
</evidence>
<dbReference type="EMBL" id="CP041969">
    <property type="protein sequence ID" value="QMV41169.1"/>
    <property type="molecule type" value="Genomic_DNA"/>
</dbReference>
<evidence type="ECO:0000313" key="6">
    <source>
        <dbReference type="Proteomes" id="UP000515679"/>
    </source>
</evidence>
<evidence type="ECO:0000313" key="5">
    <source>
        <dbReference type="EMBL" id="QMV41169.1"/>
    </source>
</evidence>
<dbReference type="Gene3D" id="2.60.120.280">
    <property type="entry name" value="Regulatory protein AraC"/>
    <property type="match status" value="1"/>
</dbReference>
<dbReference type="InterPro" id="IPR003313">
    <property type="entry name" value="AraC-bd"/>
</dbReference>
<dbReference type="SMART" id="SM00342">
    <property type="entry name" value="HTH_ARAC"/>
    <property type="match status" value="1"/>
</dbReference>
<keyword evidence="6" id="KW-1185">Reference proteome</keyword>
<reference evidence="5 6" key="1">
    <citation type="submission" date="2019-07" db="EMBL/GenBank/DDBJ databases">
        <authorList>
            <person name="Kim J.K."/>
            <person name="Cheong H.-M."/>
            <person name="Choi Y."/>
            <person name="Hwang K.J."/>
            <person name="Lee S."/>
            <person name="Choi C."/>
        </authorList>
    </citation>
    <scope>NUCLEOTIDE SEQUENCE [LARGE SCALE GENOMIC DNA]</scope>
    <source>
        <strain evidence="5 6">KS 22</strain>
    </source>
</reference>
<dbReference type="Gene3D" id="1.10.10.60">
    <property type="entry name" value="Homeodomain-like"/>
    <property type="match status" value="2"/>
</dbReference>
<keyword evidence="3" id="KW-0804">Transcription</keyword>
<keyword evidence="2" id="KW-0238">DNA-binding</keyword>
<dbReference type="Proteomes" id="UP000515679">
    <property type="component" value="Chromosome"/>
</dbReference>
<dbReference type="InterPro" id="IPR018060">
    <property type="entry name" value="HTH_AraC"/>
</dbReference>
<dbReference type="GO" id="GO:0043565">
    <property type="term" value="F:sequence-specific DNA binding"/>
    <property type="evidence" value="ECO:0007669"/>
    <property type="project" value="InterPro"/>
</dbReference>
<evidence type="ECO:0000256" key="3">
    <source>
        <dbReference type="ARBA" id="ARBA00023163"/>
    </source>
</evidence>
<sequence>MIYDKPSSYAEIPKNVVVTGHFNEPDAYICTRAHGMNDCLITFTLDGEGYFRTPDTAGKCNAGDVTILKQGTPHEYGTAKGKHWHFYWMHFSVRSLEPELLPRESLFIDHIESESTRTRIADAFKRILIYSRERYNWKHELCTNALREILFLLMQKRIDNFDPRTEEVLHILSNHLRDRITIDDIAKSIGISPSRLSHIFKKDTGETIIGRLNQMRIQQAALLMKHSNRSPSEVCHDVGFHNYNHFINQFRKYYQTTPSAFKKEQLAQDSDR</sequence>
<name>A0A7G5BW35_9BACL</name>
<accession>A0A7G5BW35</accession>
<dbReference type="InterPro" id="IPR037923">
    <property type="entry name" value="HTH-like"/>
</dbReference>
<dbReference type="PROSITE" id="PS01124">
    <property type="entry name" value="HTH_ARAC_FAMILY_2"/>
    <property type="match status" value="1"/>
</dbReference>
<dbReference type="SUPFAM" id="SSF51215">
    <property type="entry name" value="Regulatory protein AraC"/>
    <property type="match status" value="1"/>
</dbReference>
<dbReference type="AlphaFoldDB" id="A0A7G5BW35"/>
<dbReference type="KEGG" id="cchl:FPL14_08155"/>
<protein>
    <submittedName>
        <fullName evidence="5">Helix-turn-helix domain-containing protein</fullName>
    </submittedName>
</protein>
<proteinExistence type="predicted"/>
<organism evidence="5 6">
    <name type="scientific">Cohnella cholangitidis</name>
    <dbReference type="NCBI Taxonomy" id="2598458"/>
    <lineage>
        <taxon>Bacteria</taxon>
        <taxon>Bacillati</taxon>
        <taxon>Bacillota</taxon>
        <taxon>Bacilli</taxon>
        <taxon>Bacillales</taxon>
        <taxon>Paenibacillaceae</taxon>
        <taxon>Cohnella</taxon>
    </lineage>
</organism>
<keyword evidence="1" id="KW-0805">Transcription regulation</keyword>
<evidence type="ECO:0000256" key="2">
    <source>
        <dbReference type="ARBA" id="ARBA00023125"/>
    </source>
</evidence>
<dbReference type="InterPro" id="IPR009057">
    <property type="entry name" value="Homeodomain-like_sf"/>
</dbReference>
<dbReference type="GO" id="GO:0003700">
    <property type="term" value="F:DNA-binding transcription factor activity"/>
    <property type="evidence" value="ECO:0007669"/>
    <property type="project" value="InterPro"/>
</dbReference>
<dbReference type="SUPFAM" id="SSF46689">
    <property type="entry name" value="Homeodomain-like"/>
    <property type="match status" value="2"/>
</dbReference>
<evidence type="ECO:0000259" key="4">
    <source>
        <dbReference type="PROSITE" id="PS01124"/>
    </source>
</evidence>